<dbReference type="AlphaFoldDB" id="A0A091DIM5"/>
<gene>
    <name evidence="2" type="ORF">H920_07663</name>
</gene>
<feature type="compositionally biased region" description="Polar residues" evidence="1">
    <location>
        <begin position="132"/>
        <end position="156"/>
    </location>
</feature>
<accession>A0A091DIM5</accession>
<evidence type="ECO:0000313" key="3">
    <source>
        <dbReference type="Proteomes" id="UP000028990"/>
    </source>
</evidence>
<feature type="compositionally biased region" description="Pro residues" evidence="1">
    <location>
        <begin position="188"/>
        <end position="198"/>
    </location>
</feature>
<evidence type="ECO:0000256" key="1">
    <source>
        <dbReference type="SAM" id="MobiDB-lite"/>
    </source>
</evidence>
<dbReference type="Proteomes" id="UP000028990">
    <property type="component" value="Unassembled WGS sequence"/>
</dbReference>
<dbReference type="EMBL" id="KN122353">
    <property type="protein sequence ID" value="KFO30932.1"/>
    <property type="molecule type" value="Genomic_DNA"/>
</dbReference>
<reference evidence="2 3" key="1">
    <citation type="submission" date="2013-11" db="EMBL/GenBank/DDBJ databases">
        <title>The Damaraland mole rat (Fukomys damarensis) genome and evolution of African mole rats.</title>
        <authorList>
            <person name="Gladyshev V.N."/>
            <person name="Fang X."/>
        </authorList>
    </citation>
    <scope>NUCLEOTIDE SEQUENCE [LARGE SCALE GENOMIC DNA]</scope>
    <source>
        <tissue evidence="2">Liver</tissue>
    </source>
</reference>
<feature type="compositionally biased region" description="Polar residues" evidence="1">
    <location>
        <begin position="93"/>
        <end position="114"/>
    </location>
</feature>
<proteinExistence type="predicted"/>
<sequence>MLSCFSTSRGCSLRTPDRENICERLRRRLTPSRCRRPHCRSHTTVTDTPGKVSPGVTTSDLPKSRRPREVSLSPNTTEAGKSAGQVSPRPETPSRSGQISPEPSTENPESQNPRAESEVTATCPRETLGSLVYTSTQAWSPPLETTSQSALRNSGQCGPCRQSGHTHSPSPSCPFSWAVNPSMVPSSQAPPPPTPLPIGPQLGKRHHDNVF</sequence>
<organism evidence="2 3">
    <name type="scientific">Fukomys damarensis</name>
    <name type="common">Damaraland mole rat</name>
    <name type="synonym">Cryptomys damarensis</name>
    <dbReference type="NCBI Taxonomy" id="885580"/>
    <lineage>
        <taxon>Eukaryota</taxon>
        <taxon>Metazoa</taxon>
        <taxon>Chordata</taxon>
        <taxon>Craniata</taxon>
        <taxon>Vertebrata</taxon>
        <taxon>Euteleostomi</taxon>
        <taxon>Mammalia</taxon>
        <taxon>Eutheria</taxon>
        <taxon>Euarchontoglires</taxon>
        <taxon>Glires</taxon>
        <taxon>Rodentia</taxon>
        <taxon>Hystricomorpha</taxon>
        <taxon>Bathyergidae</taxon>
        <taxon>Fukomys</taxon>
    </lineage>
</organism>
<keyword evidence="3" id="KW-1185">Reference proteome</keyword>
<protein>
    <submittedName>
        <fullName evidence="2">Uncharacterized protein</fullName>
    </submittedName>
</protein>
<evidence type="ECO:0000313" key="2">
    <source>
        <dbReference type="EMBL" id="KFO30932.1"/>
    </source>
</evidence>
<feature type="region of interest" description="Disordered" evidence="1">
    <location>
        <begin position="34"/>
        <end position="211"/>
    </location>
</feature>
<name>A0A091DIM5_FUKDA</name>